<evidence type="ECO:0000256" key="7">
    <source>
        <dbReference type="ARBA" id="ARBA00023065"/>
    </source>
</evidence>
<dbReference type="STRING" id="1462993.A6V36_27370"/>
<evidence type="ECO:0000256" key="8">
    <source>
        <dbReference type="ARBA" id="ARBA00023114"/>
    </source>
</evidence>
<dbReference type="InterPro" id="IPR050298">
    <property type="entry name" value="Gram-neg_bact_OMP"/>
</dbReference>
<dbReference type="OrthoDB" id="8982743at2"/>
<proteinExistence type="predicted"/>
<comment type="subunit">
    <text evidence="2">Homotrimer.</text>
</comment>
<keyword evidence="8" id="KW-0626">Porin</keyword>
<dbReference type="InterPro" id="IPR033900">
    <property type="entry name" value="Gram_neg_porin_domain"/>
</dbReference>
<keyword evidence="10" id="KW-0998">Cell outer membrane</keyword>
<evidence type="ECO:0000256" key="10">
    <source>
        <dbReference type="ARBA" id="ARBA00023237"/>
    </source>
</evidence>
<dbReference type="EMBL" id="LXJZ01000140">
    <property type="protein sequence ID" value="OAJ59371.1"/>
    <property type="molecule type" value="Genomic_DNA"/>
</dbReference>
<accession>A0A1A9NAX7</accession>
<keyword evidence="4" id="KW-1134">Transmembrane beta strand</keyword>
<feature type="domain" description="Porin" evidence="12">
    <location>
        <begin position="8"/>
        <end position="339"/>
    </location>
</feature>
<organism evidence="14 16">
    <name type="scientific">Paraburkholderia ginsengiterrae</name>
    <dbReference type="NCBI Taxonomy" id="1462993"/>
    <lineage>
        <taxon>Bacteria</taxon>
        <taxon>Pseudomonadati</taxon>
        <taxon>Pseudomonadota</taxon>
        <taxon>Betaproteobacteria</taxon>
        <taxon>Burkholderiales</taxon>
        <taxon>Burkholderiaceae</taxon>
        <taxon>Paraburkholderia</taxon>
    </lineage>
</organism>
<comment type="caution">
    <text evidence="14">The sequence shown here is derived from an EMBL/GenBank/DDBJ whole genome shotgun (WGS) entry which is preliminary data.</text>
</comment>
<dbReference type="RefSeq" id="WP_064267613.1">
    <property type="nucleotide sequence ID" value="NZ_LXJZ01000140.1"/>
</dbReference>
<dbReference type="InterPro" id="IPR023614">
    <property type="entry name" value="Porin_dom_sf"/>
</dbReference>
<dbReference type="PRINTS" id="PR00182">
    <property type="entry name" value="ECOLNEIPORIN"/>
</dbReference>
<name>A0A1A9NAX7_9BURK</name>
<dbReference type="GO" id="GO:0009279">
    <property type="term" value="C:cell outer membrane"/>
    <property type="evidence" value="ECO:0007669"/>
    <property type="project" value="UniProtKB-SubCell"/>
</dbReference>
<protein>
    <submittedName>
        <fullName evidence="14">Porin</fullName>
    </submittedName>
</protein>
<evidence type="ECO:0000256" key="5">
    <source>
        <dbReference type="ARBA" id="ARBA00022692"/>
    </source>
</evidence>
<dbReference type="PANTHER" id="PTHR34501">
    <property type="entry name" value="PROTEIN YDDL-RELATED"/>
    <property type="match status" value="1"/>
</dbReference>
<evidence type="ECO:0000313" key="16">
    <source>
        <dbReference type="Proteomes" id="UP000078116"/>
    </source>
</evidence>
<dbReference type="PRINTS" id="PR00184">
    <property type="entry name" value="NEISSPPORIN"/>
</dbReference>
<feature type="signal peptide" evidence="11">
    <location>
        <begin position="1"/>
        <end position="20"/>
    </location>
</feature>
<evidence type="ECO:0000256" key="3">
    <source>
        <dbReference type="ARBA" id="ARBA00022448"/>
    </source>
</evidence>
<dbReference type="EMBL" id="LXKA01000132">
    <property type="protein sequence ID" value="OAJ63284.1"/>
    <property type="molecule type" value="Genomic_DNA"/>
</dbReference>
<comment type="subcellular location">
    <subcellularLocation>
        <location evidence="1">Cell outer membrane</location>
        <topology evidence="1">Multi-pass membrane protein</topology>
    </subcellularLocation>
</comment>
<keyword evidence="6 11" id="KW-0732">Signal</keyword>
<evidence type="ECO:0000259" key="12">
    <source>
        <dbReference type="Pfam" id="PF13609"/>
    </source>
</evidence>
<keyword evidence="15" id="KW-1185">Reference proteome</keyword>
<evidence type="ECO:0000256" key="4">
    <source>
        <dbReference type="ARBA" id="ARBA00022452"/>
    </source>
</evidence>
<dbReference type="Proteomes" id="UP000078116">
    <property type="component" value="Unassembled WGS sequence"/>
</dbReference>
<evidence type="ECO:0000256" key="1">
    <source>
        <dbReference type="ARBA" id="ARBA00004571"/>
    </source>
</evidence>
<feature type="chain" id="PRO_5008393800" evidence="11">
    <location>
        <begin position="21"/>
        <end position="374"/>
    </location>
</feature>
<dbReference type="PANTHER" id="PTHR34501:SF9">
    <property type="entry name" value="MAJOR OUTER MEMBRANE PROTEIN P.IA"/>
    <property type="match status" value="1"/>
</dbReference>
<evidence type="ECO:0000256" key="6">
    <source>
        <dbReference type="ARBA" id="ARBA00022729"/>
    </source>
</evidence>
<dbReference type="InterPro" id="IPR002299">
    <property type="entry name" value="Porin_Neis"/>
</dbReference>
<keyword evidence="9" id="KW-0472">Membrane</keyword>
<dbReference type="Gene3D" id="2.40.160.10">
    <property type="entry name" value="Porin"/>
    <property type="match status" value="1"/>
</dbReference>
<keyword evidence="3" id="KW-0813">Transport</keyword>
<dbReference type="AlphaFoldDB" id="A0A1A9NAX7"/>
<dbReference type="CDD" id="cd00342">
    <property type="entry name" value="gram_neg_porins"/>
    <property type="match status" value="1"/>
</dbReference>
<dbReference type="InterPro" id="IPR001702">
    <property type="entry name" value="Porin_Gram-ve"/>
</dbReference>
<dbReference type="Pfam" id="PF13609">
    <property type="entry name" value="Porin_4"/>
    <property type="match status" value="1"/>
</dbReference>
<evidence type="ECO:0000256" key="2">
    <source>
        <dbReference type="ARBA" id="ARBA00011233"/>
    </source>
</evidence>
<evidence type="ECO:0000256" key="11">
    <source>
        <dbReference type="SAM" id="SignalP"/>
    </source>
</evidence>
<keyword evidence="7" id="KW-0406">Ion transport</keyword>
<dbReference type="SUPFAM" id="SSF56935">
    <property type="entry name" value="Porins"/>
    <property type="match status" value="1"/>
</dbReference>
<dbReference type="GO" id="GO:0046930">
    <property type="term" value="C:pore complex"/>
    <property type="evidence" value="ECO:0007669"/>
    <property type="project" value="UniProtKB-KW"/>
</dbReference>
<dbReference type="Proteomes" id="UP000077961">
    <property type="component" value="Unassembled WGS sequence"/>
</dbReference>
<reference evidence="15 16" key="1">
    <citation type="submission" date="2016-04" db="EMBL/GenBank/DDBJ databases">
        <title>Reclassification of Paraburkholderia panaciterrae (Farh et al. 2015) Dobritsa &amp; Samadpour 2016 as a later homotypic synonym of Paraburkholderia ginsengiterrae (Farh et al. 2015) Dobritsa &amp; Samadpour 2016.</title>
        <authorList>
            <person name="Dobritsa A.P."/>
            <person name="Kutumbaka K."/>
            <person name="Samadpour M."/>
        </authorList>
    </citation>
    <scope>NUCLEOTIDE SEQUENCE [LARGE SCALE GENOMIC DNA]</scope>
    <source>
        <strain evidence="14 16">DCY85</strain>
        <strain evidence="13 15">DCY85-1</strain>
    </source>
</reference>
<evidence type="ECO:0000313" key="14">
    <source>
        <dbReference type="EMBL" id="OAJ63284.1"/>
    </source>
</evidence>
<sequence>MKKRVLSTLALGFASMHAQAQSSVTLYGIIDNSIQYAHNSSGKSTQISMVSGQLAGSRWGLLGSEDLGGGLKAVFRLENGFNVNTGAAGQGGRLFGRQAYVGLASDKYGTFTAGRQYDALRDLVLPVQGNNFLEYFTAPGDVDSGDGTIRMDNVVKWTSPTLSGFKFVATYSFGGVAGSPGSGQTWSGGVSYANGPLQAAAGYLHIDNGDAATSARGTTTSGSLFGSVVNSAYSSARSINIVRAATNYSLGPVTLGGYYSFSQYNPDGASKFTGSEHYNNGSVFVLWKVSVPVQLELGYDYMKSGGNSSATYHQVNLAADYLLSKRTDLYAITAYGHASGSNGLGPAQAVIADTVVGPGTSSQEMVILGIRHRF</sequence>
<evidence type="ECO:0000313" key="13">
    <source>
        <dbReference type="EMBL" id="OAJ59371.1"/>
    </source>
</evidence>
<keyword evidence="5" id="KW-0812">Transmembrane</keyword>
<evidence type="ECO:0000256" key="9">
    <source>
        <dbReference type="ARBA" id="ARBA00023136"/>
    </source>
</evidence>
<dbReference type="GO" id="GO:0034220">
    <property type="term" value="P:monoatomic ion transmembrane transport"/>
    <property type="evidence" value="ECO:0007669"/>
    <property type="project" value="InterPro"/>
</dbReference>
<evidence type="ECO:0000313" key="15">
    <source>
        <dbReference type="Proteomes" id="UP000077961"/>
    </source>
</evidence>
<gene>
    <name evidence="13" type="ORF">A6V36_27370</name>
    <name evidence="14" type="ORF">A6V37_20515</name>
</gene>
<dbReference type="GO" id="GO:0015288">
    <property type="term" value="F:porin activity"/>
    <property type="evidence" value="ECO:0007669"/>
    <property type="project" value="UniProtKB-KW"/>
</dbReference>